<dbReference type="PIRSF" id="PIRSF000509">
    <property type="entry name" value="Trp_DMAT"/>
    <property type="match status" value="1"/>
</dbReference>
<organism evidence="4 5">
    <name type="scientific">Ascochyta lentis</name>
    <dbReference type="NCBI Taxonomy" id="205686"/>
    <lineage>
        <taxon>Eukaryota</taxon>
        <taxon>Fungi</taxon>
        <taxon>Dikarya</taxon>
        <taxon>Ascomycota</taxon>
        <taxon>Pezizomycotina</taxon>
        <taxon>Dothideomycetes</taxon>
        <taxon>Pleosporomycetidae</taxon>
        <taxon>Pleosporales</taxon>
        <taxon>Pleosporineae</taxon>
        <taxon>Didymellaceae</taxon>
        <taxon>Ascochyta</taxon>
    </lineage>
</organism>
<gene>
    <name evidence="4" type="ORF">EKO04_011226</name>
</gene>
<feature type="binding site" evidence="3">
    <location>
        <position position="143"/>
    </location>
    <ligand>
        <name>dimethylallyl diphosphate</name>
        <dbReference type="ChEBI" id="CHEBI:57623"/>
    </ligand>
</feature>
<evidence type="ECO:0000313" key="5">
    <source>
        <dbReference type="Proteomes" id="UP000651452"/>
    </source>
</evidence>
<dbReference type="EMBL" id="RZGK01000022">
    <property type="protein sequence ID" value="KAF9691031.1"/>
    <property type="molecule type" value="Genomic_DNA"/>
</dbReference>
<comment type="similarity">
    <text evidence="1">Belongs to the tryptophan dimethylallyltransferase family.</text>
</comment>
<sequence>MAPGAIQTLLSDNLCSLNGTKNENGSDFKVRSLTRTDLDVESRPKPEREPVDVIDSVVSFRNTEHQFWWERTGSQLAELLKYAGYKKAEQYNELMFFAMHIIPELGPAPDENGNLRWRSPQTPDGTPLDLSWEWGLDGKGVIRTSFEPIGPLAGTKADPFNRFETDVWINHLESQGLVAGLDLDWYRHFTNTVLPSKIDRVKMTEKLNFELAPVAGTFVTRDIDRNGPIIKMYMFPGLKAQELGIPNAEVVFRAIQSLPVDQYRSLNFEPLHNYLLEAARKWKMEIGIFSFDLISPQKSRIKIYTRAPNTTIEYLMDALTLGGRYDLSMYSAEAIQDVKDFWRIFIGDAPDVLSQGGAERAGPGFYFTAKAGKPTTPKVYISPASFCHNDAEVLARLRHYFSTRRNAAQMLPQMDNYEKALKSIYGTDLEKKCDTHFYVSCALQKDQLRVVTYLCPQTLARETESRKLQMGLVQEPYGITQ</sequence>
<dbReference type="GO" id="GO:0009820">
    <property type="term" value="P:alkaloid metabolic process"/>
    <property type="evidence" value="ECO:0007669"/>
    <property type="project" value="InterPro"/>
</dbReference>
<feature type="binding site" evidence="3">
    <location>
        <position position="302"/>
    </location>
    <ligand>
        <name>dimethylallyl diphosphate</name>
        <dbReference type="ChEBI" id="CHEBI:57623"/>
    </ligand>
</feature>
<feature type="binding site" evidence="3">
    <location>
        <position position="233"/>
    </location>
    <ligand>
        <name>dimethylallyl diphosphate</name>
        <dbReference type="ChEBI" id="CHEBI:57623"/>
    </ligand>
</feature>
<dbReference type="InterPro" id="IPR017795">
    <property type="entry name" value="ABBA_NscD-like"/>
</dbReference>
<dbReference type="OrthoDB" id="3354387at2759"/>
<protein>
    <recommendedName>
        <fullName evidence="6">Aromatic prenyltransferase</fullName>
    </recommendedName>
</protein>
<dbReference type="InterPro" id="IPR033964">
    <property type="entry name" value="ABBA"/>
</dbReference>
<dbReference type="SFLD" id="SFLDG01162">
    <property type="entry name" value="I"/>
    <property type="match status" value="1"/>
</dbReference>
<feature type="binding site" evidence="3">
    <location>
        <position position="304"/>
    </location>
    <ligand>
        <name>dimethylallyl diphosphate</name>
        <dbReference type="ChEBI" id="CHEBI:57623"/>
    </ligand>
</feature>
<keyword evidence="2" id="KW-0808">Transferase</keyword>
<dbReference type="Proteomes" id="UP000651452">
    <property type="component" value="Unassembled WGS sequence"/>
</dbReference>
<evidence type="ECO:0008006" key="6">
    <source>
        <dbReference type="Google" id="ProtNLM"/>
    </source>
</evidence>
<dbReference type="PANTHER" id="PTHR40627">
    <property type="entry name" value="INDOLE PRENYLTRANSFERASE TDIB-RELATED"/>
    <property type="match status" value="1"/>
</dbReference>
<name>A0A8H7IVW7_9PLEO</name>
<proteinExistence type="inferred from homology"/>
<reference evidence="4" key="2">
    <citation type="submission" date="2020-09" db="EMBL/GenBank/DDBJ databases">
        <title>Reference genome assembly for Australian Ascochyta lentis isolate Al4.</title>
        <authorList>
            <person name="Lee R.C."/>
            <person name="Farfan-Caceres L.M."/>
            <person name="Debler J.W."/>
            <person name="Williams A.H."/>
            <person name="Henares B.M."/>
        </authorList>
    </citation>
    <scope>NUCLEOTIDE SEQUENCE</scope>
    <source>
        <strain evidence="4">Al4</strain>
    </source>
</reference>
<accession>A0A8H7IVW7</accession>
<comment type="caution">
    <text evidence="4">The sequence shown here is derived from an EMBL/GenBank/DDBJ whole genome shotgun (WGS) entry which is preliminary data.</text>
</comment>
<dbReference type="AlphaFoldDB" id="A0A8H7IVW7"/>
<dbReference type="SFLD" id="SFLDS00036">
    <property type="entry name" value="Aromatic_Prenyltransferase"/>
    <property type="match status" value="1"/>
</dbReference>
<reference evidence="4" key="1">
    <citation type="submission" date="2018-12" db="EMBL/GenBank/DDBJ databases">
        <authorList>
            <person name="Syme R.A."/>
            <person name="Farfan-Caceres L."/>
            <person name="Lichtenzveig J."/>
        </authorList>
    </citation>
    <scope>NUCLEOTIDE SEQUENCE</scope>
    <source>
        <strain evidence="4">Al4</strain>
    </source>
</reference>
<evidence type="ECO:0000313" key="4">
    <source>
        <dbReference type="EMBL" id="KAF9691031.1"/>
    </source>
</evidence>
<dbReference type="GO" id="GO:0016765">
    <property type="term" value="F:transferase activity, transferring alkyl or aryl (other than methyl) groups"/>
    <property type="evidence" value="ECO:0007669"/>
    <property type="project" value="InterPro"/>
</dbReference>
<feature type="binding site" evidence="3">
    <location>
        <position position="453"/>
    </location>
    <ligand>
        <name>dimethylallyl diphosphate</name>
        <dbReference type="ChEBI" id="CHEBI:57623"/>
    </ligand>
</feature>
<feature type="binding site" evidence="3">
    <location>
        <position position="380"/>
    </location>
    <ligand>
        <name>dimethylallyl diphosphate</name>
        <dbReference type="ChEBI" id="CHEBI:57623"/>
    </ligand>
</feature>
<keyword evidence="5" id="KW-1185">Reference proteome</keyword>
<evidence type="ECO:0000256" key="3">
    <source>
        <dbReference type="PIRSR" id="PIRSR000509-1"/>
    </source>
</evidence>
<dbReference type="PANTHER" id="PTHR40627:SF4">
    <property type="entry name" value="PRENYLTRANSFERASE ASQH1-RELATED"/>
    <property type="match status" value="1"/>
</dbReference>
<evidence type="ECO:0000256" key="2">
    <source>
        <dbReference type="ARBA" id="ARBA00022679"/>
    </source>
</evidence>
<feature type="binding site" evidence="3">
    <location>
        <position position="231"/>
    </location>
    <ligand>
        <name>dimethylallyl diphosphate</name>
        <dbReference type="ChEBI" id="CHEBI:57623"/>
    </ligand>
</feature>
<feature type="binding site" evidence="3">
    <location>
        <position position="300"/>
    </location>
    <ligand>
        <name>dimethylallyl diphosphate</name>
        <dbReference type="ChEBI" id="CHEBI:57623"/>
    </ligand>
</feature>
<dbReference type="Pfam" id="PF11991">
    <property type="entry name" value="Trp_DMAT"/>
    <property type="match status" value="1"/>
</dbReference>
<dbReference type="NCBIfam" id="TIGR03429">
    <property type="entry name" value="arom_pren_DMATS"/>
    <property type="match status" value="1"/>
</dbReference>
<dbReference type="CDD" id="cd13929">
    <property type="entry name" value="PT-DMATS_CymD"/>
    <property type="match status" value="1"/>
</dbReference>
<dbReference type="InterPro" id="IPR012148">
    <property type="entry name" value="ABBA_DMATS-like"/>
</dbReference>
<evidence type="ECO:0000256" key="1">
    <source>
        <dbReference type="ARBA" id="ARBA00010209"/>
    </source>
</evidence>